<evidence type="ECO:0000313" key="3">
    <source>
        <dbReference type="EMBL" id="KHN96536.1"/>
    </source>
</evidence>
<accession>A0A0B2WKF0</accession>
<dbReference type="STRING" id="1081103.A0A0B2WKF0"/>
<dbReference type="AlphaFoldDB" id="A0A0B2WKF0"/>
<dbReference type="Proteomes" id="UP000030816">
    <property type="component" value="Unassembled WGS sequence"/>
</dbReference>
<reference evidence="3 4" key="1">
    <citation type="journal article" date="2014" name="Proc. Natl. Acad. Sci. U.S.A.">
        <title>Trajectory and genomic determinants of fungal-pathogen speciation and host adaptation.</title>
        <authorList>
            <person name="Hu X."/>
            <person name="Xiao G."/>
            <person name="Zheng P."/>
            <person name="Shang Y."/>
            <person name="Su Y."/>
            <person name="Zhang X."/>
            <person name="Liu X."/>
            <person name="Zhan S."/>
            <person name="St Leger R.J."/>
            <person name="Wang C."/>
        </authorList>
    </citation>
    <scope>NUCLEOTIDE SEQUENCE [LARGE SCALE GENOMIC DNA]</scope>
    <source>
        <strain evidence="3 4">ARSEF 1941</strain>
    </source>
</reference>
<dbReference type="GO" id="GO:0006508">
    <property type="term" value="P:proteolysis"/>
    <property type="evidence" value="ECO:0007669"/>
    <property type="project" value="InterPro"/>
</dbReference>
<evidence type="ECO:0000259" key="2">
    <source>
        <dbReference type="PROSITE" id="PS51695"/>
    </source>
</evidence>
<dbReference type="SUPFAM" id="SSF52743">
    <property type="entry name" value="Subtilisin-like"/>
    <property type="match status" value="1"/>
</dbReference>
<protein>
    <submittedName>
        <fullName evidence="3">Tripeptidyl-peptidase 1</fullName>
    </submittedName>
</protein>
<gene>
    <name evidence="3" type="ORF">MAM_05479</name>
</gene>
<dbReference type="PANTHER" id="PTHR14218">
    <property type="entry name" value="PROTEASE S8 TRIPEPTIDYL PEPTIDASE I CLN2"/>
    <property type="match status" value="1"/>
</dbReference>
<dbReference type="HOGENOM" id="CLU_013783_2_0_1"/>
<comment type="caution">
    <text evidence="3">The sequence shown here is derived from an EMBL/GenBank/DDBJ whole genome shotgun (WGS) entry which is preliminary data.</text>
</comment>
<dbReference type="RefSeq" id="XP_040677602.1">
    <property type="nucleotide sequence ID" value="XM_040824277.1"/>
</dbReference>
<dbReference type="GO" id="GO:0008240">
    <property type="term" value="F:tripeptidyl-peptidase activity"/>
    <property type="evidence" value="ECO:0007669"/>
    <property type="project" value="TreeGrafter"/>
</dbReference>
<dbReference type="GO" id="GO:0004252">
    <property type="term" value="F:serine-type endopeptidase activity"/>
    <property type="evidence" value="ECO:0007669"/>
    <property type="project" value="InterPro"/>
</dbReference>
<dbReference type="GeneID" id="63739934"/>
<dbReference type="EMBL" id="AZHE01000014">
    <property type="protein sequence ID" value="KHN96536.1"/>
    <property type="molecule type" value="Genomic_DNA"/>
</dbReference>
<dbReference type="InterPro" id="IPR050819">
    <property type="entry name" value="Tripeptidyl-peptidase_I"/>
</dbReference>
<name>A0A0B2WKF0_METAS</name>
<dbReference type="InterPro" id="IPR030400">
    <property type="entry name" value="Sedolisin_dom"/>
</dbReference>
<dbReference type="PROSITE" id="PS51695">
    <property type="entry name" value="SEDOLISIN"/>
    <property type="match status" value="1"/>
</dbReference>
<comment type="caution">
    <text evidence="1">Lacks conserved residue(s) required for the propagation of feature annotation.</text>
</comment>
<evidence type="ECO:0000256" key="1">
    <source>
        <dbReference type="PROSITE-ProRule" id="PRU01032"/>
    </source>
</evidence>
<dbReference type="Gene3D" id="3.40.50.200">
    <property type="entry name" value="Peptidase S8/S53 domain"/>
    <property type="match status" value="2"/>
</dbReference>
<feature type="domain" description="Peptidase S53" evidence="2">
    <location>
        <begin position="2"/>
        <end position="380"/>
    </location>
</feature>
<dbReference type="InterPro" id="IPR036852">
    <property type="entry name" value="Peptidase_S8/S53_dom_sf"/>
</dbReference>
<proteinExistence type="predicted"/>
<dbReference type="PANTHER" id="PTHR14218:SF15">
    <property type="entry name" value="TRIPEPTIDYL-PEPTIDASE 1"/>
    <property type="match status" value="1"/>
</dbReference>
<dbReference type="CDD" id="cd04056">
    <property type="entry name" value="Peptidases_S53"/>
    <property type="match status" value="1"/>
</dbReference>
<sequence>MTIPSHTEHGCWGGRIRWSKDSLSPTYCLESLGSRHSQQAAQYDQLGKYVDKYAPYAKGGNFSVELVNNGTNPQGEYASGEANMDVQITVSMAFRVPVRFYATRGEEHGFMPDLDIPDPKYQCLEPWLQFARHLLDLPDGHLPQVMSISYGGNEQTVPKPYALRICQIFGLVTLRDMSIILASGDQGPGVSCQSNDGTKTTKFLPAFPAGCPYVTVVGATEGNAPERGINFSSGGFSEYWPRPWWQEAAVSRYLDVHGDKWKGYYNQAGRGFPDVSAQGTGYPFFNHNKTARGGGTRVRRGIFIPANPPTASKANLDEKLTPGGCSITHGRSEGCKGRSFSGAEAPVIPGAGWDAVEGWHPATGLGTPLFDELQKLAMESGTA</sequence>
<evidence type="ECO:0000313" key="4">
    <source>
        <dbReference type="Proteomes" id="UP000030816"/>
    </source>
</evidence>
<keyword evidence="4" id="KW-1185">Reference proteome</keyword>
<organism evidence="3 4">
    <name type="scientific">Metarhizium album (strain ARSEF 1941)</name>
    <dbReference type="NCBI Taxonomy" id="1081103"/>
    <lineage>
        <taxon>Eukaryota</taxon>
        <taxon>Fungi</taxon>
        <taxon>Dikarya</taxon>
        <taxon>Ascomycota</taxon>
        <taxon>Pezizomycotina</taxon>
        <taxon>Sordariomycetes</taxon>
        <taxon>Hypocreomycetidae</taxon>
        <taxon>Hypocreales</taxon>
        <taxon>Clavicipitaceae</taxon>
        <taxon>Metarhizium</taxon>
    </lineage>
</organism>
<dbReference type="OrthoDB" id="409122at2759"/>